<proteinExistence type="predicted"/>
<protein>
    <submittedName>
        <fullName evidence="7">Rhomboid family protein</fullName>
    </submittedName>
</protein>
<dbReference type="eggNOG" id="COG0705">
    <property type="taxonomic scope" value="Bacteria"/>
</dbReference>
<evidence type="ECO:0000256" key="1">
    <source>
        <dbReference type="ARBA" id="ARBA00004141"/>
    </source>
</evidence>
<dbReference type="OrthoDB" id="114877at2"/>
<dbReference type="PANTHER" id="PTHR13377">
    <property type="entry name" value="PLACENTAL PROTEIN 6"/>
    <property type="match status" value="1"/>
</dbReference>
<feature type="transmembrane region" description="Helical" evidence="5">
    <location>
        <begin position="20"/>
        <end position="38"/>
    </location>
</feature>
<organism evidence="7 8">
    <name type="scientific">Terriglobus saanensis (strain ATCC BAA-1853 / DSM 23119 / SP1PR4)</name>
    <dbReference type="NCBI Taxonomy" id="401053"/>
    <lineage>
        <taxon>Bacteria</taxon>
        <taxon>Pseudomonadati</taxon>
        <taxon>Acidobacteriota</taxon>
        <taxon>Terriglobia</taxon>
        <taxon>Terriglobales</taxon>
        <taxon>Acidobacteriaceae</taxon>
        <taxon>Terriglobus</taxon>
    </lineage>
</organism>
<dbReference type="Gene3D" id="1.20.1540.10">
    <property type="entry name" value="Rhomboid-like"/>
    <property type="match status" value="1"/>
</dbReference>
<keyword evidence="3 5" id="KW-1133">Transmembrane helix</keyword>
<dbReference type="GO" id="GO:0004252">
    <property type="term" value="F:serine-type endopeptidase activity"/>
    <property type="evidence" value="ECO:0007669"/>
    <property type="project" value="InterPro"/>
</dbReference>
<evidence type="ECO:0000256" key="3">
    <source>
        <dbReference type="ARBA" id="ARBA00022989"/>
    </source>
</evidence>
<evidence type="ECO:0000256" key="5">
    <source>
        <dbReference type="SAM" id="Phobius"/>
    </source>
</evidence>
<keyword evidence="4 5" id="KW-0472">Membrane</keyword>
<sequence>MQRGGPSMMTLPPFGGAVRRIVLAYVVAFFGLALLHFALPQRGSLIEGALSLIPVAVVHGWVWQLVTYTFVGGGILNTAFALLTLWFTGSSLEGMRGSRWVAELFYVSVIGGGVVATALAMLHVFGLRPDVPAWGAWSAVFGMLVAFAVLFAEQEIVFFFVLRMKAKYLVLIYVLIEIAMLIRGEDRLAAAVQLSAGLCGYLYVRFAPRRGLSYAVTEQYFGVRNSYFRWKRRRAAKKFEVYMRKQDRVVHFDSEGRYIAPEDESGSKRSDKKWMN</sequence>
<feature type="transmembrane region" description="Helical" evidence="5">
    <location>
        <begin position="100"/>
        <end position="125"/>
    </location>
</feature>
<feature type="domain" description="Peptidase S54 rhomboid" evidence="6">
    <location>
        <begin position="62"/>
        <end position="202"/>
    </location>
</feature>
<dbReference type="Proteomes" id="UP000006844">
    <property type="component" value="Chromosome"/>
</dbReference>
<evidence type="ECO:0000256" key="2">
    <source>
        <dbReference type="ARBA" id="ARBA00022692"/>
    </source>
</evidence>
<feature type="transmembrane region" description="Helical" evidence="5">
    <location>
        <begin position="131"/>
        <end position="152"/>
    </location>
</feature>
<dbReference type="SUPFAM" id="SSF144091">
    <property type="entry name" value="Rhomboid-like"/>
    <property type="match status" value="1"/>
</dbReference>
<reference evidence="7 8" key="1">
    <citation type="journal article" date="2012" name="Stand. Genomic Sci.">
        <title>Complete genome sequence of Terriglobus saanensis type strain SP1PR4(T), an Acidobacteria from tundra soil.</title>
        <authorList>
            <person name="Rawat S.R."/>
            <person name="Mannisto M.K."/>
            <person name="Starovoytov V."/>
            <person name="Goodwin L."/>
            <person name="Nolan M."/>
            <person name="Hauser L."/>
            <person name="Land M."/>
            <person name="Davenport K.W."/>
            <person name="Woyke T."/>
            <person name="Haggblom M.M."/>
        </authorList>
    </citation>
    <scope>NUCLEOTIDE SEQUENCE</scope>
    <source>
        <strain evidence="8">ATCC BAA-1853 / DSM 23119 / SP1PR4</strain>
    </source>
</reference>
<dbReference type="HOGENOM" id="CLU_1025367_0_0_0"/>
<feature type="transmembrane region" description="Helical" evidence="5">
    <location>
        <begin position="68"/>
        <end position="88"/>
    </location>
</feature>
<dbReference type="InterPro" id="IPR022764">
    <property type="entry name" value="Peptidase_S54_rhomboid_dom"/>
</dbReference>
<comment type="subcellular location">
    <subcellularLocation>
        <location evidence="1">Membrane</location>
        <topology evidence="1">Multi-pass membrane protein</topology>
    </subcellularLocation>
</comment>
<evidence type="ECO:0000256" key="4">
    <source>
        <dbReference type="ARBA" id="ARBA00023136"/>
    </source>
</evidence>
<dbReference type="InterPro" id="IPR013861">
    <property type="entry name" value="TMEM115/Pdh1/Rbl19"/>
</dbReference>
<dbReference type="AlphaFoldDB" id="E8V317"/>
<name>E8V317_TERSS</name>
<dbReference type="KEGG" id="tsa:AciPR4_0457"/>
<dbReference type="GO" id="GO:0016020">
    <property type="term" value="C:membrane"/>
    <property type="evidence" value="ECO:0007669"/>
    <property type="project" value="UniProtKB-SubCell"/>
</dbReference>
<feature type="transmembrane region" description="Helical" evidence="5">
    <location>
        <begin position="188"/>
        <end position="204"/>
    </location>
</feature>
<dbReference type="PANTHER" id="PTHR13377:SF3">
    <property type="entry name" value="TRANSMEMBRANE PROTEIN 115"/>
    <property type="match status" value="1"/>
</dbReference>
<keyword evidence="8" id="KW-1185">Reference proteome</keyword>
<gene>
    <name evidence="7" type="ordered locus">AciPR4_0457</name>
</gene>
<evidence type="ECO:0000259" key="6">
    <source>
        <dbReference type="Pfam" id="PF01694"/>
    </source>
</evidence>
<evidence type="ECO:0000313" key="8">
    <source>
        <dbReference type="Proteomes" id="UP000006844"/>
    </source>
</evidence>
<accession>E8V317</accession>
<keyword evidence="2 5" id="KW-0812">Transmembrane</keyword>
<evidence type="ECO:0000313" key="7">
    <source>
        <dbReference type="EMBL" id="ADV81292.1"/>
    </source>
</evidence>
<dbReference type="InterPro" id="IPR035952">
    <property type="entry name" value="Rhomboid-like_sf"/>
</dbReference>
<dbReference type="Pfam" id="PF01694">
    <property type="entry name" value="Rhomboid"/>
    <property type="match status" value="1"/>
</dbReference>
<feature type="transmembrane region" description="Helical" evidence="5">
    <location>
        <begin position="164"/>
        <end position="182"/>
    </location>
</feature>
<dbReference type="EMBL" id="CP002467">
    <property type="protein sequence ID" value="ADV81292.1"/>
    <property type="molecule type" value="Genomic_DNA"/>
</dbReference>
<dbReference type="RefSeq" id="WP_013567025.1">
    <property type="nucleotide sequence ID" value="NC_014963.1"/>
</dbReference>
<dbReference type="GO" id="GO:0006890">
    <property type="term" value="P:retrograde vesicle-mediated transport, Golgi to endoplasmic reticulum"/>
    <property type="evidence" value="ECO:0007669"/>
    <property type="project" value="InterPro"/>
</dbReference>
<dbReference type="STRING" id="401053.AciPR4_0457"/>